<gene>
    <name evidence="3" type="ORF">IC234_10425</name>
</gene>
<comment type="caution">
    <text evidence="3">The sequence shown here is derived from an EMBL/GenBank/DDBJ whole genome shotgun (WGS) entry which is preliminary data.</text>
</comment>
<organism evidence="3 4">
    <name type="scientific">Hymenobacter armeniacus</name>
    <dbReference type="NCBI Taxonomy" id="2771358"/>
    <lineage>
        <taxon>Bacteria</taxon>
        <taxon>Pseudomonadati</taxon>
        <taxon>Bacteroidota</taxon>
        <taxon>Cytophagia</taxon>
        <taxon>Cytophagales</taxon>
        <taxon>Hymenobacteraceae</taxon>
        <taxon>Hymenobacter</taxon>
    </lineage>
</organism>
<proteinExistence type="predicted"/>
<dbReference type="Pfam" id="PF04235">
    <property type="entry name" value="DUF418"/>
    <property type="match status" value="1"/>
</dbReference>
<feature type="transmembrane region" description="Helical" evidence="1">
    <location>
        <begin position="374"/>
        <end position="394"/>
    </location>
</feature>
<dbReference type="EMBL" id="JACXAC010000003">
    <property type="protein sequence ID" value="MBD2722541.1"/>
    <property type="molecule type" value="Genomic_DNA"/>
</dbReference>
<reference evidence="3 4" key="1">
    <citation type="submission" date="2020-09" db="EMBL/GenBank/DDBJ databases">
        <authorList>
            <person name="Kim M.K."/>
        </authorList>
    </citation>
    <scope>NUCLEOTIDE SEQUENCE [LARGE SCALE GENOMIC DNA]</scope>
    <source>
        <strain evidence="3 4">BT189</strain>
    </source>
</reference>
<dbReference type="PANTHER" id="PTHR30590">
    <property type="entry name" value="INNER MEMBRANE PROTEIN"/>
    <property type="match status" value="1"/>
</dbReference>
<dbReference type="RefSeq" id="WP_190924223.1">
    <property type="nucleotide sequence ID" value="NZ_JACXAC010000003.1"/>
</dbReference>
<accession>A0ABR8JRD9</accession>
<dbReference type="PANTHER" id="PTHR30590:SF2">
    <property type="entry name" value="INNER MEMBRANE PROTEIN"/>
    <property type="match status" value="1"/>
</dbReference>
<protein>
    <submittedName>
        <fullName evidence="3">DUF418 domain-containing protein</fullName>
    </submittedName>
</protein>
<feature type="domain" description="DUF418" evidence="2">
    <location>
        <begin position="250"/>
        <end position="412"/>
    </location>
</feature>
<keyword evidence="1" id="KW-1133">Transmembrane helix</keyword>
<evidence type="ECO:0000259" key="2">
    <source>
        <dbReference type="Pfam" id="PF04235"/>
    </source>
</evidence>
<sequence length="429" mass="47226">MNSPVPLPAAPLAETNRAELLDALRGFALCGVCLANLFTGFAAWNEPGGPPAAQLPTAATDPAAAFLIRALVDGKFYSLFSLLFGVGFAVQLHSATARGDTQLLTYRRRLWVLLGIGLMHLLFVWPGDILAFYALVGLLLVRLRHLPDRAIGRWAAGLLLLPVPLWAVFWLGGGWQALVPLTPAAPFYAVAQALDRPLHITSFYQVVANSDWGFFWKAMRSGFFYRAGDLLFQWRICKVLAMFLLGLWVGRHQVFRQLDAYRPLLRRVALGGLALGLAANLLNAYLNHGREYNLGQAPGLWFAVLYALGVGPLALGYAATFALAWRRPGARLVLRQLAPLGRMALTCYLSQSLIGSFLFYGLGLGWAGKVGPTLLWHLAAGIVGSQLLFCRWWLQRYQFGPAEWLWRSLSYRRAQPLRRAAALAVTAAA</sequence>
<name>A0ABR8JRD9_9BACT</name>
<dbReference type="Proteomes" id="UP000606003">
    <property type="component" value="Unassembled WGS sequence"/>
</dbReference>
<feature type="transmembrane region" description="Helical" evidence="1">
    <location>
        <begin position="269"/>
        <end position="288"/>
    </location>
</feature>
<feature type="transmembrane region" description="Helical" evidence="1">
    <location>
        <begin position="300"/>
        <end position="325"/>
    </location>
</feature>
<dbReference type="InterPro" id="IPR052529">
    <property type="entry name" value="Bact_Transport_Assoc"/>
</dbReference>
<feature type="transmembrane region" description="Helical" evidence="1">
    <location>
        <begin position="113"/>
        <end position="141"/>
    </location>
</feature>
<dbReference type="InterPro" id="IPR007349">
    <property type="entry name" value="DUF418"/>
</dbReference>
<keyword evidence="4" id="KW-1185">Reference proteome</keyword>
<feature type="transmembrane region" description="Helical" evidence="1">
    <location>
        <begin position="232"/>
        <end position="249"/>
    </location>
</feature>
<keyword evidence="1" id="KW-0812">Transmembrane</keyword>
<evidence type="ECO:0000313" key="3">
    <source>
        <dbReference type="EMBL" id="MBD2722541.1"/>
    </source>
</evidence>
<feature type="transmembrane region" description="Helical" evidence="1">
    <location>
        <begin position="153"/>
        <end position="172"/>
    </location>
</feature>
<feature type="transmembrane region" description="Helical" evidence="1">
    <location>
        <begin position="76"/>
        <end position="93"/>
    </location>
</feature>
<evidence type="ECO:0000313" key="4">
    <source>
        <dbReference type="Proteomes" id="UP000606003"/>
    </source>
</evidence>
<feature type="transmembrane region" description="Helical" evidence="1">
    <location>
        <begin position="345"/>
        <end position="368"/>
    </location>
</feature>
<evidence type="ECO:0000256" key="1">
    <source>
        <dbReference type="SAM" id="Phobius"/>
    </source>
</evidence>
<keyword evidence="1" id="KW-0472">Membrane</keyword>